<evidence type="ECO:0000313" key="1">
    <source>
        <dbReference type="EMBL" id="KAI0035987.1"/>
    </source>
</evidence>
<evidence type="ECO:0000313" key="2">
    <source>
        <dbReference type="Proteomes" id="UP000814128"/>
    </source>
</evidence>
<organism evidence="1 2">
    <name type="scientific">Vararia minispora EC-137</name>
    <dbReference type="NCBI Taxonomy" id="1314806"/>
    <lineage>
        <taxon>Eukaryota</taxon>
        <taxon>Fungi</taxon>
        <taxon>Dikarya</taxon>
        <taxon>Basidiomycota</taxon>
        <taxon>Agaricomycotina</taxon>
        <taxon>Agaricomycetes</taxon>
        <taxon>Russulales</taxon>
        <taxon>Lachnocladiaceae</taxon>
        <taxon>Vararia</taxon>
    </lineage>
</organism>
<gene>
    <name evidence="1" type="ORF">K488DRAFT_82598</name>
</gene>
<reference evidence="1" key="2">
    <citation type="journal article" date="2022" name="New Phytol.">
        <title>Evolutionary transition to the ectomycorrhizal habit in the genomes of a hyperdiverse lineage of mushroom-forming fungi.</title>
        <authorList>
            <person name="Looney B."/>
            <person name="Miyauchi S."/>
            <person name="Morin E."/>
            <person name="Drula E."/>
            <person name="Courty P.E."/>
            <person name="Kohler A."/>
            <person name="Kuo A."/>
            <person name="LaButti K."/>
            <person name="Pangilinan J."/>
            <person name="Lipzen A."/>
            <person name="Riley R."/>
            <person name="Andreopoulos W."/>
            <person name="He G."/>
            <person name="Johnson J."/>
            <person name="Nolan M."/>
            <person name="Tritt A."/>
            <person name="Barry K.W."/>
            <person name="Grigoriev I.V."/>
            <person name="Nagy L.G."/>
            <person name="Hibbett D."/>
            <person name="Henrissat B."/>
            <person name="Matheny P.B."/>
            <person name="Labbe J."/>
            <person name="Martin F.M."/>
        </authorList>
    </citation>
    <scope>NUCLEOTIDE SEQUENCE</scope>
    <source>
        <strain evidence="1">EC-137</strain>
    </source>
</reference>
<proteinExistence type="predicted"/>
<comment type="caution">
    <text evidence="1">The sequence shown here is derived from an EMBL/GenBank/DDBJ whole genome shotgun (WGS) entry which is preliminary data.</text>
</comment>
<accession>A0ACB8QWF2</accession>
<dbReference type="Proteomes" id="UP000814128">
    <property type="component" value="Unassembled WGS sequence"/>
</dbReference>
<protein>
    <submittedName>
        <fullName evidence="1">Uncharacterized protein</fullName>
    </submittedName>
</protein>
<sequence length="66" mass="7581">MAVGYTLMKTTVPTPEQTYREMAPDLRAKVDANRRARLAAEELEKQQSKYVVKDADEAKPVWAEKR</sequence>
<reference evidence="1" key="1">
    <citation type="submission" date="2021-02" db="EMBL/GenBank/DDBJ databases">
        <authorList>
            <consortium name="DOE Joint Genome Institute"/>
            <person name="Ahrendt S."/>
            <person name="Looney B.P."/>
            <person name="Miyauchi S."/>
            <person name="Morin E."/>
            <person name="Drula E."/>
            <person name="Courty P.E."/>
            <person name="Chicoki N."/>
            <person name="Fauchery L."/>
            <person name="Kohler A."/>
            <person name="Kuo A."/>
            <person name="Labutti K."/>
            <person name="Pangilinan J."/>
            <person name="Lipzen A."/>
            <person name="Riley R."/>
            <person name="Andreopoulos W."/>
            <person name="He G."/>
            <person name="Johnson J."/>
            <person name="Barry K.W."/>
            <person name="Grigoriev I.V."/>
            <person name="Nagy L."/>
            <person name="Hibbett D."/>
            <person name="Henrissat B."/>
            <person name="Matheny P.B."/>
            <person name="Labbe J."/>
            <person name="Martin F."/>
        </authorList>
    </citation>
    <scope>NUCLEOTIDE SEQUENCE</scope>
    <source>
        <strain evidence="1">EC-137</strain>
    </source>
</reference>
<name>A0ACB8QWF2_9AGAM</name>
<dbReference type="EMBL" id="MU273477">
    <property type="protein sequence ID" value="KAI0035987.1"/>
    <property type="molecule type" value="Genomic_DNA"/>
</dbReference>
<keyword evidence="2" id="KW-1185">Reference proteome</keyword>